<keyword evidence="3" id="KW-1185">Reference proteome</keyword>
<dbReference type="AlphaFoldDB" id="A0ABD2PPJ5"/>
<dbReference type="SUPFAM" id="SSF90112">
    <property type="entry name" value="Neurotransmitter-gated ion-channel transmembrane pore"/>
    <property type="match status" value="1"/>
</dbReference>
<name>A0ABD2PPJ5_9PLAT</name>
<evidence type="ECO:0000313" key="3">
    <source>
        <dbReference type="Proteomes" id="UP001626550"/>
    </source>
</evidence>
<keyword evidence="1" id="KW-1133">Transmembrane helix</keyword>
<comment type="caution">
    <text evidence="2">The sequence shown here is derived from an EMBL/GenBank/DDBJ whole genome shotgun (WGS) entry which is preliminary data.</text>
</comment>
<dbReference type="EMBL" id="JBJKFK010006806">
    <property type="protein sequence ID" value="KAL3307656.1"/>
    <property type="molecule type" value="Genomic_DNA"/>
</dbReference>
<sequence length="283" mass="33292">MGLTSISVVCSVVILNLHYRGRTLRRPPQFLIRFLERWPRRLLCIVPPPDPTLICPVAYTSKNGLEEVERHMLYNSKCYQEQIQTTEYKINRLKRATRLFGNPRKYYFNKQAQMAEDVPIELLQNNWFARHQDCNYIDDLDDNNECQNQTKAPIKDILANGRVDSPLYKFDNSESHTNPARLYPKMGTNRITQRKSSCSTPWQSTDFEDYAKKCTKRFLHAEYEILCIKEWEYIAIFLDRILLHVFSGILALSSIWLLYVKPMEKNLNFEREINVTLESNPGS</sequence>
<proteinExistence type="predicted"/>
<evidence type="ECO:0008006" key="4">
    <source>
        <dbReference type="Google" id="ProtNLM"/>
    </source>
</evidence>
<organism evidence="2 3">
    <name type="scientific">Cichlidogyrus casuarinus</name>
    <dbReference type="NCBI Taxonomy" id="1844966"/>
    <lineage>
        <taxon>Eukaryota</taxon>
        <taxon>Metazoa</taxon>
        <taxon>Spiralia</taxon>
        <taxon>Lophotrochozoa</taxon>
        <taxon>Platyhelminthes</taxon>
        <taxon>Monogenea</taxon>
        <taxon>Monopisthocotylea</taxon>
        <taxon>Dactylogyridea</taxon>
        <taxon>Ancyrocephalidae</taxon>
        <taxon>Cichlidogyrus</taxon>
    </lineage>
</organism>
<evidence type="ECO:0000313" key="2">
    <source>
        <dbReference type="EMBL" id="KAL3307656.1"/>
    </source>
</evidence>
<protein>
    <recommendedName>
        <fullName evidence="4">Neurotransmitter-gated ion-channel transmembrane domain-containing protein</fullName>
    </recommendedName>
</protein>
<gene>
    <name evidence="2" type="ORF">Ciccas_013825</name>
</gene>
<accession>A0ABD2PPJ5</accession>
<evidence type="ECO:0000256" key="1">
    <source>
        <dbReference type="SAM" id="Phobius"/>
    </source>
</evidence>
<keyword evidence="1" id="KW-0812">Transmembrane</keyword>
<feature type="transmembrane region" description="Helical" evidence="1">
    <location>
        <begin position="241"/>
        <end position="260"/>
    </location>
</feature>
<dbReference type="Proteomes" id="UP001626550">
    <property type="component" value="Unassembled WGS sequence"/>
</dbReference>
<dbReference type="InterPro" id="IPR036719">
    <property type="entry name" value="Neuro-gated_channel_TM_sf"/>
</dbReference>
<reference evidence="2 3" key="1">
    <citation type="submission" date="2024-11" db="EMBL/GenBank/DDBJ databases">
        <title>Adaptive evolution of stress response genes in parasites aligns with host niche diversity.</title>
        <authorList>
            <person name="Hahn C."/>
            <person name="Resl P."/>
        </authorList>
    </citation>
    <scope>NUCLEOTIDE SEQUENCE [LARGE SCALE GENOMIC DNA]</scope>
    <source>
        <strain evidence="2">EGGRZ-B1_66</strain>
        <tissue evidence="2">Body</tissue>
    </source>
</reference>
<keyword evidence="1" id="KW-0472">Membrane</keyword>